<organism evidence="2 3">
    <name type="scientific">Halobacteriovorax marinus (strain ATCC BAA-682 / DSM 15412 / SJ)</name>
    <name type="common">Bacteriovorax marinus</name>
    <dbReference type="NCBI Taxonomy" id="862908"/>
    <lineage>
        <taxon>Bacteria</taxon>
        <taxon>Pseudomonadati</taxon>
        <taxon>Bdellovibrionota</taxon>
        <taxon>Bacteriovoracia</taxon>
        <taxon>Bacteriovoracales</taxon>
        <taxon>Halobacteriovoraceae</taxon>
        <taxon>Halobacteriovorax</taxon>
    </lineage>
</organism>
<evidence type="ECO:0000313" key="2">
    <source>
        <dbReference type="EMBL" id="CBW27460.1"/>
    </source>
</evidence>
<dbReference type="RefSeq" id="WP_014245235.1">
    <property type="nucleotide sequence ID" value="NC_016620.1"/>
</dbReference>
<feature type="compositionally biased region" description="Polar residues" evidence="1">
    <location>
        <begin position="54"/>
        <end position="68"/>
    </location>
</feature>
<reference evidence="3" key="1">
    <citation type="journal article" date="2013" name="ISME J.">
        <title>A small predatory core genome in the divergent marine Bacteriovorax marinus SJ and the terrestrial Bdellovibrio bacteriovorus.</title>
        <authorList>
            <person name="Crossman L.C."/>
            <person name="Chen H."/>
            <person name="Cerdeno-Tarraga A.M."/>
            <person name="Brooks K."/>
            <person name="Quail M.A."/>
            <person name="Pineiro S.A."/>
            <person name="Hobley L."/>
            <person name="Sockett R.E."/>
            <person name="Bentley S.D."/>
            <person name="Parkhill J."/>
            <person name="Williams H.N."/>
            <person name="Stine O.C."/>
        </authorList>
    </citation>
    <scope>NUCLEOTIDE SEQUENCE [LARGE SCALE GENOMIC DNA]</scope>
    <source>
        <strain evidence="3">ATCC BAA-682 / DSM 15412 / SJ</strain>
    </source>
</reference>
<sequence length="96" mass="11145">MAIGLNDINKKATRGVKSILDVILERKEEKLSGKTRKKRVLRPWESSQERAQEPQKNSRVMSPFEKSQSLSEDELMGLKIQERAKELFQNISDFLQ</sequence>
<dbReference type="STRING" id="862908.BMS_2681"/>
<dbReference type="PATRIC" id="fig|862908.3.peg.2559"/>
<name>E1WXE3_HALMS</name>
<keyword evidence="3" id="KW-1185">Reference proteome</keyword>
<dbReference type="EMBL" id="FQ312005">
    <property type="protein sequence ID" value="CBW27460.1"/>
    <property type="molecule type" value="Genomic_DNA"/>
</dbReference>
<dbReference type="HOGENOM" id="CLU_2355813_0_0_7"/>
<dbReference type="AlphaFoldDB" id="E1WXE3"/>
<gene>
    <name evidence="2" type="ordered locus">BMS_2681</name>
</gene>
<dbReference type="KEGG" id="bmx:BMS_2681"/>
<accession>E1WXE3</accession>
<protein>
    <submittedName>
        <fullName evidence="2">Uncharacterized protein</fullName>
    </submittedName>
</protein>
<evidence type="ECO:0000256" key="1">
    <source>
        <dbReference type="SAM" id="MobiDB-lite"/>
    </source>
</evidence>
<dbReference type="OrthoDB" id="9955982at2"/>
<dbReference type="Proteomes" id="UP000008963">
    <property type="component" value="Chromosome"/>
</dbReference>
<feature type="region of interest" description="Disordered" evidence="1">
    <location>
        <begin position="32"/>
        <end position="68"/>
    </location>
</feature>
<evidence type="ECO:0000313" key="3">
    <source>
        <dbReference type="Proteomes" id="UP000008963"/>
    </source>
</evidence>
<proteinExistence type="predicted"/>